<evidence type="ECO:0000256" key="5">
    <source>
        <dbReference type="ARBA" id="ARBA00023002"/>
    </source>
</evidence>
<dbReference type="InterPro" id="IPR018517">
    <property type="entry name" value="tRNA_hU_synthase_CS"/>
</dbReference>
<dbReference type="InterPro" id="IPR035587">
    <property type="entry name" value="DUS-like_FMN-bd"/>
</dbReference>
<organism evidence="7 8">
    <name type="scientific">Psylliodes chrysocephalus</name>
    <dbReference type="NCBI Taxonomy" id="3402493"/>
    <lineage>
        <taxon>Eukaryota</taxon>
        <taxon>Metazoa</taxon>
        <taxon>Ecdysozoa</taxon>
        <taxon>Arthropoda</taxon>
        <taxon>Hexapoda</taxon>
        <taxon>Insecta</taxon>
        <taxon>Pterygota</taxon>
        <taxon>Neoptera</taxon>
        <taxon>Endopterygota</taxon>
        <taxon>Coleoptera</taxon>
        <taxon>Polyphaga</taxon>
        <taxon>Cucujiformia</taxon>
        <taxon>Chrysomeloidea</taxon>
        <taxon>Chrysomelidae</taxon>
        <taxon>Galerucinae</taxon>
        <taxon>Alticini</taxon>
        <taxon>Psylliodes</taxon>
    </lineage>
</organism>
<name>A0A9P0G6E0_9CUCU</name>
<evidence type="ECO:0000256" key="3">
    <source>
        <dbReference type="ARBA" id="ARBA00022643"/>
    </source>
</evidence>
<dbReference type="CDD" id="cd02801">
    <property type="entry name" value="DUS_like_FMN"/>
    <property type="match status" value="1"/>
</dbReference>
<dbReference type="OrthoDB" id="9977870at2759"/>
<dbReference type="PANTHER" id="PTHR11082:SF31">
    <property type="entry name" value="TRNA-DIHYDROURIDINE(20A_20B) SYNTHASE [NAD(P)+]-LIKE"/>
    <property type="match status" value="1"/>
</dbReference>
<dbReference type="Gene3D" id="3.20.20.70">
    <property type="entry name" value="Aldolase class I"/>
    <property type="match status" value="1"/>
</dbReference>
<evidence type="ECO:0000259" key="6">
    <source>
        <dbReference type="Pfam" id="PF01207"/>
    </source>
</evidence>
<keyword evidence="5" id="KW-0560">Oxidoreductase</keyword>
<dbReference type="Proteomes" id="UP001153636">
    <property type="component" value="Chromosome 1"/>
</dbReference>
<dbReference type="GO" id="GO:0050660">
    <property type="term" value="F:flavin adenine dinucleotide binding"/>
    <property type="evidence" value="ECO:0007669"/>
    <property type="project" value="InterPro"/>
</dbReference>
<evidence type="ECO:0000256" key="1">
    <source>
        <dbReference type="ARBA" id="ARBA00001917"/>
    </source>
</evidence>
<dbReference type="AlphaFoldDB" id="A0A9P0G6E0"/>
<evidence type="ECO:0000256" key="4">
    <source>
        <dbReference type="ARBA" id="ARBA00022694"/>
    </source>
</evidence>
<reference evidence="7" key="1">
    <citation type="submission" date="2022-01" db="EMBL/GenBank/DDBJ databases">
        <authorList>
            <person name="King R."/>
        </authorList>
    </citation>
    <scope>NUCLEOTIDE SEQUENCE</scope>
</reference>
<evidence type="ECO:0000256" key="2">
    <source>
        <dbReference type="ARBA" id="ARBA00022630"/>
    </source>
</evidence>
<comment type="cofactor">
    <cofactor evidence="1">
        <name>FMN</name>
        <dbReference type="ChEBI" id="CHEBI:58210"/>
    </cofactor>
</comment>
<sequence>MAFIKESNVNILDIFREKDLVKICAPMVRYSKLQFRNLVKLYNCDLNFTPMILADSFCQSEKARTNEFTTNFVDTPLVIQFAANTVHEFVGAAHLASPYCNGVDLNCGCPQRWAREQELGCEMLKNPQLVYDMVRQCRNRISKPFTVSVKIRILNEDNKTVELCKQLEKCDVSFLTLHGRTSTQIVGEVNRDALKAVSENCDIPIIANGGVTNLNECFELKDYTGCKGIMVANGILTNPTLFTGSSITTLDCVQNWLNICYNSTLTQENYEKETNNPTNLIKEKPYNLSFQVFHHHLVFMLEKVLPRRKRQIFNSLKTFSSVLQFLEDYFTIRPHLFEPGVFLKYANFNLDYTKRESVYQDLKPIIEDFKESFQVYNADNRDGKYFCSKITSDNNDSCDWSNLFIENG</sequence>
<keyword evidence="8" id="KW-1185">Reference proteome</keyword>
<keyword evidence="3" id="KW-0288">FMN</keyword>
<dbReference type="InterPro" id="IPR013785">
    <property type="entry name" value="Aldolase_TIM"/>
</dbReference>
<dbReference type="Pfam" id="PF01207">
    <property type="entry name" value="Dus"/>
    <property type="match status" value="1"/>
</dbReference>
<keyword evidence="4" id="KW-0819">tRNA processing</keyword>
<gene>
    <name evidence="7" type="ORF">PSYICH_LOCUS162</name>
</gene>
<dbReference type="EMBL" id="OV651813">
    <property type="protein sequence ID" value="CAH1099666.1"/>
    <property type="molecule type" value="Genomic_DNA"/>
</dbReference>
<dbReference type="PANTHER" id="PTHR11082">
    <property type="entry name" value="TRNA-DIHYDROURIDINE SYNTHASE"/>
    <property type="match status" value="1"/>
</dbReference>
<dbReference type="SUPFAM" id="SSF51395">
    <property type="entry name" value="FMN-linked oxidoreductases"/>
    <property type="match status" value="1"/>
</dbReference>
<feature type="domain" description="DUS-like FMN-binding" evidence="6">
    <location>
        <begin position="24"/>
        <end position="272"/>
    </location>
</feature>
<dbReference type="GO" id="GO:0017150">
    <property type="term" value="F:tRNA dihydrouridine synthase activity"/>
    <property type="evidence" value="ECO:0007669"/>
    <property type="project" value="InterPro"/>
</dbReference>
<dbReference type="PROSITE" id="PS01136">
    <property type="entry name" value="UPF0034"/>
    <property type="match status" value="1"/>
</dbReference>
<proteinExistence type="predicted"/>
<keyword evidence="2" id="KW-0285">Flavoprotein</keyword>
<evidence type="ECO:0000313" key="7">
    <source>
        <dbReference type="EMBL" id="CAH1099666.1"/>
    </source>
</evidence>
<evidence type="ECO:0000313" key="8">
    <source>
        <dbReference type="Proteomes" id="UP001153636"/>
    </source>
</evidence>
<protein>
    <recommendedName>
        <fullName evidence="6">DUS-like FMN-binding domain-containing protein</fullName>
    </recommendedName>
</protein>
<accession>A0A9P0G6E0</accession>